<evidence type="ECO:0000313" key="4">
    <source>
        <dbReference type="EMBL" id="MBC5764798.1"/>
    </source>
</evidence>
<feature type="transmembrane region" description="Helical" evidence="2">
    <location>
        <begin position="39"/>
        <end position="55"/>
    </location>
</feature>
<dbReference type="AlphaFoldDB" id="A0A923S2I5"/>
<reference evidence="4" key="1">
    <citation type="submission" date="2020-08" db="EMBL/GenBank/DDBJ databases">
        <title>Ramlibacter sp. GTP1 16S ribosomal RNA gene genome sequencing and assembly.</title>
        <authorList>
            <person name="Kang M."/>
        </authorList>
    </citation>
    <scope>NUCLEOTIDE SEQUENCE</scope>
    <source>
        <strain evidence="4">GTP1</strain>
    </source>
</reference>
<dbReference type="Proteomes" id="UP000596827">
    <property type="component" value="Unassembled WGS sequence"/>
</dbReference>
<keyword evidence="2" id="KW-0812">Transmembrane</keyword>
<organism evidence="4 5">
    <name type="scientific">Ramlibacter albus</name>
    <dbReference type="NCBI Taxonomy" id="2079448"/>
    <lineage>
        <taxon>Bacteria</taxon>
        <taxon>Pseudomonadati</taxon>
        <taxon>Pseudomonadota</taxon>
        <taxon>Betaproteobacteria</taxon>
        <taxon>Burkholderiales</taxon>
        <taxon>Comamonadaceae</taxon>
        <taxon>Ramlibacter</taxon>
    </lineage>
</organism>
<feature type="domain" description="GGDEF" evidence="3">
    <location>
        <begin position="205"/>
        <end position="389"/>
    </location>
</feature>
<evidence type="ECO:0000259" key="3">
    <source>
        <dbReference type="SMART" id="SM00267"/>
    </source>
</evidence>
<dbReference type="InterPro" id="IPR000160">
    <property type="entry name" value="GGDEF_dom"/>
</dbReference>
<proteinExistence type="predicted"/>
<accession>A0A923S2I5</accession>
<dbReference type="InterPro" id="IPR043128">
    <property type="entry name" value="Rev_trsase/Diguanyl_cyclase"/>
</dbReference>
<dbReference type="EMBL" id="JACORU010000003">
    <property type="protein sequence ID" value="MBC5764798.1"/>
    <property type="molecule type" value="Genomic_DNA"/>
</dbReference>
<evidence type="ECO:0000313" key="5">
    <source>
        <dbReference type="Proteomes" id="UP000596827"/>
    </source>
</evidence>
<gene>
    <name evidence="4" type="ORF">H8R02_10080</name>
</gene>
<protein>
    <submittedName>
        <fullName evidence="4">Diguanylate cyclase</fullName>
    </submittedName>
</protein>
<feature type="transmembrane region" description="Helical" evidence="2">
    <location>
        <begin position="187"/>
        <end position="208"/>
    </location>
</feature>
<dbReference type="Pfam" id="PF00990">
    <property type="entry name" value="GGDEF"/>
    <property type="match status" value="1"/>
</dbReference>
<feature type="transmembrane region" description="Helical" evidence="2">
    <location>
        <begin position="129"/>
        <end position="150"/>
    </location>
</feature>
<sequence>MSPVEVVIWSMATGAIGTVVLLGLAEVAFGRTVAGLQGTAYHALALLFVFLLSGLPREIWPGLDERWLRVMQVMIGPICNTLGNYWVRGWLGAHYRDSLMEAGLRWAGWVSPFAGLACLLLPWPQQLPAAGAICLLNAALLFWLTTRGFLLGDRMAAGMVVGSGFALPAILGLYGVALRLWELPIGVQVLIALCAVLCTCCVSVMVWLRAHPHVLSRPDPESSLRHDPVTKLYSGIALVQKMIKAQRRRRRTRRDGAIVAVIVFDLDRIAEQLGPNGLNELFIAVGNRIQRQVGVVNPVGRYWDRCFVSLVETIPSPSWLRTLGLRVSSNLRRPIEVSGPNGTRVSVRPDIGVGVVHLLPGHTAVEDILHDAQRLAEAARGMRSRAATLDLATGEVVAVEEANLGPRRRGQANHVPHSTPARGAAV</sequence>
<dbReference type="RefSeq" id="WP_187081271.1">
    <property type="nucleotide sequence ID" value="NZ_JACORU010000003.1"/>
</dbReference>
<keyword evidence="2" id="KW-1133">Transmembrane helix</keyword>
<dbReference type="SUPFAM" id="SSF55073">
    <property type="entry name" value="Nucleotide cyclase"/>
    <property type="match status" value="1"/>
</dbReference>
<name>A0A923S2I5_9BURK</name>
<feature type="transmembrane region" description="Helical" evidence="2">
    <location>
        <begin position="106"/>
        <end position="123"/>
    </location>
</feature>
<comment type="caution">
    <text evidence="4">The sequence shown here is derived from an EMBL/GenBank/DDBJ whole genome shotgun (WGS) entry which is preliminary data.</text>
</comment>
<dbReference type="InterPro" id="IPR029787">
    <property type="entry name" value="Nucleotide_cyclase"/>
</dbReference>
<dbReference type="SMART" id="SM00267">
    <property type="entry name" value="GGDEF"/>
    <property type="match status" value="1"/>
</dbReference>
<feature type="region of interest" description="Disordered" evidence="1">
    <location>
        <begin position="403"/>
        <end position="426"/>
    </location>
</feature>
<keyword evidence="5" id="KW-1185">Reference proteome</keyword>
<feature type="transmembrane region" description="Helical" evidence="2">
    <location>
        <begin position="6"/>
        <end position="27"/>
    </location>
</feature>
<evidence type="ECO:0000256" key="1">
    <source>
        <dbReference type="SAM" id="MobiDB-lite"/>
    </source>
</evidence>
<feature type="transmembrane region" description="Helical" evidence="2">
    <location>
        <begin position="157"/>
        <end position="181"/>
    </location>
</feature>
<dbReference type="Gene3D" id="3.30.70.270">
    <property type="match status" value="1"/>
</dbReference>
<evidence type="ECO:0000256" key="2">
    <source>
        <dbReference type="SAM" id="Phobius"/>
    </source>
</evidence>
<keyword evidence="2" id="KW-0472">Membrane</keyword>
<feature type="transmembrane region" description="Helical" evidence="2">
    <location>
        <begin position="67"/>
        <end position="86"/>
    </location>
</feature>